<accession>A0A1G5F4E9</accession>
<name>A0A1G5F4E9_9FIRM</name>
<dbReference type="Proteomes" id="UP000198636">
    <property type="component" value="Unassembled WGS sequence"/>
</dbReference>
<dbReference type="NCBIfam" id="TIGR01909">
    <property type="entry name" value="C_GCAxxG_C_C"/>
    <property type="match status" value="1"/>
</dbReference>
<dbReference type="SUPFAM" id="SSF48695">
    <property type="entry name" value="Multiheme cytochromes"/>
    <property type="match status" value="1"/>
</dbReference>
<dbReference type="Pfam" id="PF09719">
    <property type="entry name" value="C_GCAxxG_C_C"/>
    <property type="match status" value="1"/>
</dbReference>
<dbReference type="InterPro" id="IPR036280">
    <property type="entry name" value="Multihaem_cyt_sf"/>
</dbReference>
<gene>
    <name evidence="1" type="ORF">SAMN03080606_01340</name>
</gene>
<sequence>MGVMKMDNKQLIEDVREKAEGYFQRGEFFCSEAVVHTINELLGWPFPKEITKLSSAFPIGLGKSGCLCGAVSGGSMALGMVYGRSHGETMQEKMFPISAALHDHIKNMYKSTCCRVLVKDYEFTSPERKNHCVKITGEVAAFIAEELMKDEDTACKIDMNFKK</sequence>
<dbReference type="STRING" id="1120976.SAMN03080606_01340"/>
<keyword evidence="2" id="KW-1185">Reference proteome</keyword>
<evidence type="ECO:0000313" key="2">
    <source>
        <dbReference type="Proteomes" id="UP000198636"/>
    </source>
</evidence>
<evidence type="ECO:0000313" key="1">
    <source>
        <dbReference type="EMBL" id="SCY34156.1"/>
    </source>
</evidence>
<proteinExistence type="predicted"/>
<dbReference type="EMBL" id="FMUS01000006">
    <property type="protein sequence ID" value="SCY34156.1"/>
    <property type="molecule type" value="Genomic_DNA"/>
</dbReference>
<organism evidence="1 2">
    <name type="scientific">Alkaliphilus peptidifermentans DSM 18978</name>
    <dbReference type="NCBI Taxonomy" id="1120976"/>
    <lineage>
        <taxon>Bacteria</taxon>
        <taxon>Bacillati</taxon>
        <taxon>Bacillota</taxon>
        <taxon>Clostridia</taxon>
        <taxon>Peptostreptococcales</taxon>
        <taxon>Natronincolaceae</taxon>
        <taxon>Alkaliphilus</taxon>
    </lineage>
</organism>
<reference evidence="1 2" key="1">
    <citation type="submission" date="2016-10" db="EMBL/GenBank/DDBJ databases">
        <authorList>
            <person name="de Groot N.N."/>
        </authorList>
    </citation>
    <scope>NUCLEOTIDE SEQUENCE [LARGE SCALE GENOMIC DNA]</scope>
    <source>
        <strain evidence="1 2">DSM 18978</strain>
    </source>
</reference>
<dbReference type="AlphaFoldDB" id="A0A1G5F4E9"/>
<dbReference type="InterPro" id="IPR010181">
    <property type="entry name" value="CGCAxxGCC_motif"/>
</dbReference>
<protein>
    <submittedName>
        <fullName evidence="1">C_GCAxxG_C_C family probable redox protein</fullName>
    </submittedName>
</protein>